<dbReference type="GeneID" id="69784652"/>
<dbReference type="AlphaFoldDB" id="A0A097ESP5"/>
<reference evidence="1 2" key="2">
    <citation type="journal article" date="2014" name="Emerg. Microbes Infect.">
        <title>Potential impact on kidney infection: a whole-genome analysis of Leptospira santarosai serovar Shermani.</title>
        <authorList>
            <person name="Chou L.F."/>
            <person name="Chen T.W."/>
            <person name="Ko Y.C."/>
            <person name="Pan M.J."/>
            <person name="Tian Y.C."/>
            <person name="Chiu C.H."/>
            <person name="Tang P."/>
            <person name="Hung C.C."/>
            <person name="Yang C.W."/>
        </authorList>
    </citation>
    <scope>NUCLEOTIDE SEQUENCE</scope>
    <source>
        <strain evidence="1 2">LT 821</strain>
    </source>
</reference>
<name>A0A097ESP5_9LEPT</name>
<organism evidence="1 2">
    <name type="scientific">Leptospira santarosai serovar Shermani str. LT 821</name>
    <dbReference type="NCBI Taxonomy" id="758847"/>
    <lineage>
        <taxon>Bacteria</taxon>
        <taxon>Pseudomonadati</taxon>
        <taxon>Spirochaetota</taxon>
        <taxon>Spirochaetia</taxon>
        <taxon>Leptospirales</taxon>
        <taxon>Leptospiraceae</taxon>
        <taxon>Leptospira</taxon>
    </lineage>
</organism>
<accession>A0A097ESP5</accession>
<dbReference type="Proteomes" id="UP000035800">
    <property type="component" value="Chromosome I"/>
</dbReference>
<dbReference type="KEGG" id="lst:LSS_22145"/>
<gene>
    <name evidence="1" type="ORF">LSS_22145</name>
</gene>
<dbReference type="RefSeq" id="WP_230458706.1">
    <property type="nucleotide sequence ID" value="NZ_CP006694.1"/>
</dbReference>
<proteinExistence type="predicted"/>
<sequence length="90" mass="10913">MTKTQVELYIDCLQLVLKDKANFININRRKTLEAEKFDNNPLLYPYFPQNRVLKWEADRFMNQVYNYVNNRIDPWILRVEEINKRESGSS</sequence>
<protein>
    <submittedName>
        <fullName evidence="1">Uncharacterized protein</fullName>
    </submittedName>
</protein>
<evidence type="ECO:0000313" key="2">
    <source>
        <dbReference type="Proteomes" id="UP000035800"/>
    </source>
</evidence>
<dbReference type="EMBL" id="CP006694">
    <property type="protein sequence ID" value="AIT10958.1"/>
    <property type="molecule type" value="Genomic_DNA"/>
</dbReference>
<evidence type="ECO:0000313" key="1">
    <source>
        <dbReference type="EMBL" id="AIT10958.1"/>
    </source>
</evidence>
<reference evidence="1 2" key="1">
    <citation type="journal article" date="2012" name="Gene">
        <title>Sequence of Leptospira santarosai serovar Shermani genome and prediction of virulence-associated genes.</title>
        <authorList>
            <person name="Chou L.F."/>
            <person name="Chen Y.T."/>
            <person name="Lu C.W."/>
            <person name="Ko Y.C."/>
            <person name="Tang C.Y."/>
            <person name="Pan M.J."/>
            <person name="Tian Y.C."/>
            <person name="Chiu C.H."/>
            <person name="Hung C.C."/>
            <person name="Yang C.W."/>
        </authorList>
    </citation>
    <scope>NUCLEOTIDE SEQUENCE [LARGE SCALE GENOMIC DNA]</scope>
    <source>
        <strain evidence="1">LT 821</strain>
    </source>
</reference>